<feature type="region of interest" description="Disordered" evidence="1">
    <location>
        <begin position="1"/>
        <end position="26"/>
    </location>
</feature>
<comment type="caution">
    <text evidence="3">The sequence shown here is derived from an EMBL/GenBank/DDBJ whole genome shotgun (WGS) entry which is preliminary data.</text>
</comment>
<keyword evidence="4" id="KW-1185">Reference proteome</keyword>
<dbReference type="AlphaFoldDB" id="A0A8T0IW55"/>
<dbReference type="Proteomes" id="UP000822688">
    <property type="component" value="Chromosome 7"/>
</dbReference>
<dbReference type="Proteomes" id="UP000822688">
    <property type="component" value="Chromosome 2"/>
</dbReference>
<evidence type="ECO:0000313" key="3">
    <source>
        <dbReference type="EMBL" id="KAG0587066.1"/>
    </source>
</evidence>
<proteinExistence type="predicted"/>
<reference evidence="3" key="1">
    <citation type="submission" date="2020-06" db="EMBL/GenBank/DDBJ databases">
        <title>WGS assembly of Ceratodon purpureus strain R40.</title>
        <authorList>
            <person name="Carey S.B."/>
            <person name="Jenkins J."/>
            <person name="Shu S."/>
            <person name="Lovell J.T."/>
            <person name="Sreedasyam A."/>
            <person name="Maumus F."/>
            <person name="Tiley G.P."/>
            <person name="Fernandez-Pozo N."/>
            <person name="Barry K."/>
            <person name="Chen C."/>
            <person name="Wang M."/>
            <person name="Lipzen A."/>
            <person name="Daum C."/>
            <person name="Saski C.A."/>
            <person name="Payton A.C."/>
            <person name="Mcbreen J.C."/>
            <person name="Conrad R.E."/>
            <person name="Kollar L.M."/>
            <person name="Olsson S."/>
            <person name="Huttunen S."/>
            <person name="Landis J.B."/>
            <person name="Wickett N.J."/>
            <person name="Johnson M.G."/>
            <person name="Rensing S.A."/>
            <person name="Grimwood J."/>
            <person name="Schmutz J."/>
            <person name="Mcdaniel S.F."/>
        </authorList>
    </citation>
    <scope>NUCLEOTIDE SEQUENCE</scope>
    <source>
        <strain evidence="3">R40</strain>
    </source>
</reference>
<dbReference type="EMBL" id="CM026422">
    <property type="protein sequence ID" value="KAG0587066.1"/>
    <property type="molecule type" value="Genomic_DNA"/>
</dbReference>
<feature type="compositionally biased region" description="Basic and acidic residues" evidence="1">
    <location>
        <begin position="1"/>
        <end position="18"/>
    </location>
</feature>
<accession>A0A8T0IW55</accession>
<evidence type="ECO:0000256" key="1">
    <source>
        <dbReference type="SAM" id="MobiDB-lite"/>
    </source>
</evidence>
<evidence type="ECO:0000313" key="2">
    <source>
        <dbReference type="EMBL" id="KAG0566418.1"/>
    </source>
</evidence>
<organism evidence="3 4">
    <name type="scientific">Ceratodon purpureus</name>
    <name type="common">Fire moss</name>
    <name type="synonym">Dicranum purpureum</name>
    <dbReference type="NCBI Taxonomy" id="3225"/>
    <lineage>
        <taxon>Eukaryota</taxon>
        <taxon>Viridiplantae</taxon>
        <taxon>Streptophyta</taxon>
        <taxon>Embryophyta</taxon>
        <taxon>Bryophyta</taxon>
        <taxon>Bryophytina</taxon>
        <taxon>Bryopsida</taxon>
        <taxon>Dicranidae</taxon>
        <taxon>Pseudoditrichales</taxon>
        <taxon>Ditrichaceae</taxon>
        <taxon>Ceratodon</taxon>
    </lineage>
</organism>
<evidence type="ECO:0000313" key="4">
    <source>
        <dbReference type="Proteomes" id="UP000822688"/>
    </source>
</evidence>
<gene>
    <name evidence="3" type="ORF">KC19_2G138400</name>
    <name evidence="2" type="ORF">KC19_7G062500</name>
</gene>
<sequence length="87" mass="9653">MPKLQEADDSWRSRKKETAGSGNPRFEAEMSHAALTLFQQLVVGQKASGLGQWEKGLIGVSTSSNDLLPVLEHHIQKLSTSRWYACL</sequence>
<dbReference type="EMBL" id="CM026428">
    <property type="protein sequence ID" value="KAG0566418.1"/>
    <property type="molecule type" value="Genomic_DNA"/>
</dbReference>
<protein>
    <submittedName>
        <fullName evidence="3">Uncharacterized protein</fullName>
    </submittedName>
</protein>
<name>A0A8T0IW55_CERPU</name>